<evidence type="ECO:0000256" key="2">
    <source>
        <dbReference type="ARBA" id="ARBA00011152"/>
    </source>
</evidence>
<dbReference type="InterPro" id="IPR029062">
    <property type="entry name" value="Class_I_gatase-like"/>
</dbReference>
<dbReference type="CDD" id="cd01748">
    <property type="entry name" value="GATase1_IGP_Synthase"/>
    <property type="match status" value="1"/>
</dbReference>
<dbReference type="PIRSF" id="PIRSF000495">
    <property type="entry name" value="Amidotransf_hisH"/>
    <property type="match status" value="1"/>
</dbReference>
<organism evidence="13 14">
    <name type="scientific">Treponema maltophilum ATCC 51939</name>
    <dbReference type="NCBI Taxonomy" id="1125699"/>
    <lineage>
        <taxon>Bacteria</taxon>
        <taxon>Pseudomonadati</taxon>
        <taxon>Spirochaetota</taxon>
        <taxon>Spirochaetia</taxon>
        <taxon>Spirochaetales</taxon>
        <taxon>Treponemataceae</taxon>
        <taxon>Treponema</taxon>
    </lineage>
</organism>
<dbReference type="STRING" id="1125699.HMPREF9194_01751"/>
<dbReference type="PANTHER" id="PTHR42701">
    <property type="entry name" value="IMIDAZOLE GLYCEROL PHOSPHATE SYNTHASE SUBUNIT HISH"/>
    <property type="match status" value="1"/>
</dbReference>
<sequence length="217" mass="24124">MIGIVDYKAGNIQSVRHALDFLRIEYVISDTPKNLENASCLMFPGVGNAAYAMERVKKAGFDSFLKERAAQGIPLLGICLGAQILFDYSEEDDTPCLGLLKGKVRLFKSIKDFPANLKIPHMGWNDIGYTKNTAALFKGIPEHGDFYFVHSYLICPENEVIVSAYTDYGIRVPAAVHQNNIYACQFHPEKSGMQGLRILRNFAALHAHSVHSAQNTD</sequence>
<dbReference type="PATRIC" id="fig|1125699.3.peg.1767"/>
<accession>S3K1L2</accession>
<feature type="domain" description="Glutamine amidotransferase" evidence="12">
    <location>
        <begin position="4"/>
        <end position="202"/>
    </location>
</feature>
<evidence type="ECO:0000256" key="6">
    <source>
        <dbReference type="ARBA" id="ARBA00023102"/>
    </source>
</evidence>
<keyword evidence="14" id="KW-1185">Reference proteome</keyword>
<dbReference type="EMBL" id="ATFF01000006">
    <property type="protein sequence ID" value="EPF31405.1"/>
    <property type="molecule type" value="Genomic_DNA"/>
</dbReference>
<dbReference type="Pfam" id="PF00117">
    <property type="entry name" value="GATase"/>
    <property type="match status" value="1"/>
</dbReference>
<dbReference type="OrthoDB" id="9807137at2"/>
<evidence type="ECO:0000313" key="13">
    <source>
        <dbReference type="EMBL" id="EPF31405.1"/>
    </source>
</evidence>
<dbReference type="GO" id="GO:0016829">
    <property type="term" value="F:lyase activity"/>
    <property type="evidence" value="ECO:0007669"/>
    <property type="project" value="UniProtKB-KW"/>
</dbReference>
<protein>
    <recommendedName>
        <fullName evidence="10">Imidazole glycerol phosphate synthase subunit HisH</fullName>
        <ecNumber evidence="10">4.3.2.10</ecNumber>
    </recommendedName>
    <alternativeName>
        <fullName evidence="10">IGP synthase glutaminase subunit</fullName>
        <ecNumber evidence="10">3.5.1.2</ecNumber>
    </alternativeName>
    <alternativeName>
        <fullName evidence="10">IGP synthase subunit HisH</fullName>
    </alternativeName>
    <alternativeName>
        <fullName evidence="10">ImGP synthase subunit HisH</fullName>
        <shortName evidence="10">IGPS subunit HisH</shortName>
    </alternativeName>
</protein>
<dbReference type="HOGENOM" id="CLU_071837_2_2_12"/>
<dbReference type="AlphaFoldDB" id="S3K1L2"/>
<comment type="subunit">
    <text evidence="2 10">Heterodimer of HisH and HisF.</text>
</comment>
<comment type="catalytic activity">
    <reaction evidence="9 10">
        <text>L-glutamine + H2O = L-glutamate + NH4(+)</text>
        <dbReference type="Rhea" id="RHEA:15889"/>
        <dbReference type="ChEBI" id="CHEBI:15377"/>
        <dbReference type="ChEBI" id="CHEBI:28938"/>
        <dbReference type="ChEBI" id="CHEBI:29985"/>
        <dbReference type="ChEBI" id="CHEBI:58359"/>
        <dbReference type="EC" id="3.5.1.2"/>
    </reaction>
</comment>
<evidence type="ECO:0000256" key="11">
    <source>
        <dbReference type="PIRSR" id="PIRSR000495-1"/>
    </source>
</evidence>
<reference evidence="13 14" key="1">
    <citation type="submission" date="2013-04" db="EMBL/GenBank/DDBJ databases">
        <title>The Genome Sequence of Treponema maltophilum ATCC 51939.</title>
        <authorList>
            <consortium name="The Broad Institute Genomics Platform"/>
            <person name="Earl A."/>
            <person name="Ward D."/>
            <person name="Feldgarden M."/>
            <person name="Gevers D."/>
            <person name="Leonetti C."/>
            <person name="Blanton J.M."/>
            <person name="Dewhirst F.E."/>
            <person name="Izard J."/>
            <person name="Walker B."/>
            <person name="Young S."/>
            <person name="Zeng Q."/>
            <person name="Gargeya S."/>
            <person name="Fitzgerald M."/>
            <person name="Haas B."/>
            <person name="Abouelleil A."/>
            <person name="Allen A.W."/>
            <person name="Alvarado L."/>
            <person name="Arachchi H.M."/>
            <person name="Berlin A.M."/>
            <person name="Chapman S.B."/>
            <person name="Gainer-Dewar J."/>
            <person name="Goldberg J."/>
            <person name="Griggs A."/>
            <person name="Gujja S."/>
            <person name="Hansen M."/>
            <person name="Howarth C."/>
            <person name="Imamovic A."/>
            <person name="Ireland A."/>
            <person name="Larimer J."/>
            <person name="McCowan C."/>
            <person name="Murphy C."/>
            <person name="Pearson M."/>
            <person name="Poon T.W."/>
            <person name="Priest M."/>
            <person name="Roberts A."/>
            <person name="Saif S."/>
            <person name="Shea T."/>
            <person name="Sisk P."/>
            <person name="Sykes S."/>
            <person name="Wortman J."/>
            <person name="Nusbaum C."/>
            <person name="Birren B."/>
        </authorList>
    </citation>
    <scope>NUCLEOTIDE SEQUENCE [LARGE SCALE GENOMIC DNA]</scope>
    <source>
        <strain evidence="13 14">ATCC 51939</strain>
    </source>
</reference>
<dbReference type="UniPathway" id="UPA00031">
    <property type="reaction ID" value="UER00010"/>
</dbReference>
<dbReference type="EC" id="4.3.2.10" evidence="10"/>
<proteinExistence type="inferred from homology"/>
<keyword evidence="6 10" id="KW-0368">Histidine biosynthesis</keyword>
<dbReference type="eggNOG" id="COG0118">
    <property type="taxonomic scope" value="Bacteria"/>
</dbReference>
<dbReference type="HAMAP" id="MF_00278">
    <property type="entry name" value="HisH"/>
    <property type="match status" value="1"/>
</dbReference>
<dbReference type="RefSeq" id="WP_016526016.1">
    <property type="nucleotide sequence ID" value="NZ_KE332518.1"/>
</dbReference>
<dbReference type="Proteomes" id="UP000014541">
    <property type="component" value="Unassembled WGS sequence"/>
</dbReference>
<evidence type="ECO:0000256" key="9">
    <source>
        <dbReference type="ARBA" id="ARBA00049534"/>
    </source>
</evidence>
<evidence type="ECO:0000256" key="5">
    <source>
        <dbReference type="ARBA" id="ARBA00022962"/>
    </source>
</evidence>
<dbReference type="InterPro" id="IPR010139">
    <property type="entry name" value="Imidazole-glycPsynth_HisH"/>
</dbReference>
<comment type="function">
    <text evidence="10">IGPS catalyzes the conversion of PRFAR and glutamine to IGP, AICAR and glutamate. The HisH subunit catalyzes the hydrolysis of glutamine to glutamate and ammonia as part of the synthesis of IGP and AICAR. The resulting ammonia molecule is channeled to the active site of HisF.</text>
</comment>
<comment type="subcellular location">
    <subcellularLocation>
        <location evidence="10">Cytoplasm</location>
    </subcellularLocation>
</comment>
<feature type="active site" evidence="10 11">
    <location>
        <position position="187"/>
    </location>
</feature>
<evidence type="ECO:0000256" key="7">
    <source>
        <dbReference type="ARBA" id="ARBA00023239"/>
    </source>
</evidence>
<comment type="pathway">
    <text evidence="1 10">Amino-acid biosynthesis; L-histidine biosynthesis; L-histidine from 5-phospho-alpha-D-ribose 1-diphosphate: step 5/9.</text>
</comment>
<dbReference type="NCBIfam" id="TIGR01855">
    <property type="entry name" value="IMP_synth_hisH"/>
    <property type="match status" value="1"/>
</dbReference>
<keyword evidence="5 10" id="KW-0315">Glutamine amidotransferase</keyword>
<name>S3K1L2_TREMA</name>
<evidence type="ECO:0000259" key="12">
    <source>
        <dbReference type="Pfam" id="PF00117"/>
    </source>
</evidence>
<gene>
    <name evidence="10" type="primary">hisH</name>
    <name evidence="13" type="ORF">HMPREF9194_01751</name>
</gene>
<evidence type="ECO:0000256" key="4">
    <source>
        <dbReference type="ARBA" id="ARBA00022801"/>
    </source>
</evidence>
<keyword evidence="13" id="KW-0808">Transferase</keyword>
<dbReference type="GO" id="GO:0000107">
    <property type="term" value="F:imidazoleglycerol-phosphate synthase activity"/>
    <property type="evidence" value="ECO:0007669"/>
    <property type="project" value="UniProtKB-UniRule"/>
</dbReference>
<dbReference type="GO" id="GO:0004359">
    <property type="term" value="F:glutaminase activity"/>
    <property type="evidence" value="ECO:0007669"/>
    <property type="project" value="UniProtKB-EC"/>
</dbReference>
<dbReference type="EC" id="3.5.1.2" evidence="10"/>
<dbReference type="SUPFAM" id="SSF52317">
    <property type="entry name" value="Class I glutamine amidotransferase-like"/>
    <property type="match status" value="1"/>
</dbReference>
<dbReference type="PANTHER" id="PTHR42701:SF1">
    <property type="entry name" value="IMIDAZOLE GLYCEROL PHOSPHATE SYNTHASE SUBUNIT HISH"/>
    <property type="match status" value="1"/>
</dbReference>
<feature type="active site" evidence="10 11">
    <location>
        <position position="189"/>
    </location>
</feature>
<dbReference type="InterPro" id="IPR017926">
    <property type="entry name" value="GATASE"/>
</dbReference>
<comment type="caution">
    <text evidence="13">The sequence shown here is derived from an EMBL/GenBank/DDBJ whole genome shotgun (WGS) entry which is preliminary data.</text>
</comment>
<dbReference type="GO" id="GO:0000105">
    <property type="term" value="P:L-histidine biosynthetic process"/>
    <property type="evidence" value="ECO:0007669"/>
    <property type="project" value="UniProtKB-UniRule"/>
</dbReference>
<keyword evidence="10" id="KW-0963">Cytoplasm</keyword>
<keyword evidence="4 10" id="KW-0378">Hydrolase</keyword>
<dbReference type="GO" id="GO:0005737">
    <property type="term" value="C:cytoplasm"/>
    <property type="evidence" value="ECO:0007669"/>
    <property type="project" value="UniProtKB-SubCell"/>
</dbReference>
<evidence type="ECO:0000256" key="8">
    <source>
        <dbReference type="ARBA" id="ARBA00047838"/>
    </source>
</evidence>
<evidence type="ECO:0000313" key="14">
    <source>
        <dbReference type="Proteomes" id="UP000014541"/>
    </source>
</evidence>
<evidence type="ECO:0000256" key="3">
    <source>
        <dbReference type="ARBA" id="ARBA00022605"/>
    </source>
</evidence>
<evidence type="ECO:0000256" key="1">
    <source>
        <dbReference type="ARBA" id="ARBA00005091"/>
    </source>
</evidence>
<feature type="active site" description="Nucleophile" evidence="10 11">
    <location>
        <position position="79"/>
    </location>
</feature>
<comment type="catalytic activity">
    <reaction evidence="8 10">
        <text>5-[(5-phospho-1-deoxy-D-ribulos-1-ylimino)methylamino]-1-(5-phospho-beta-D-ribosyl)imidazole-4-carboxamide + L-glutamine = D-erythro-1-(imidazol-4-yl)glycerol 3-phosphate + 5-amino-1-(5-phospho-beta-D-ribosyl)imidazole-4-carboxamide + L-glutamate + H(+)</text>
        <dbReference type="Rhea" id="RHEA:24793"/>
        <dbReference type="ChEBI" id="CHEBI:15378"/>
        <dbReference type="ChEBI" id="CHEBI:29985"/>
        <dbReference type="ChEBI" id="CHEBI:58278"/>
        <dbReference type="ChEBI" id="CHEBI:58359"/>
        <dbReference type="ChEBI" id="CHEBI:58475"/>
        <dbReference type="ChEBI" id="CHEBI:58525"/>
        <dbReference type="EC" id="4.3.2.10"/>
    </reaction>
</comment>
<dbReference type="Gene3D" id="3.40.50.880">
    <property type="match status" value="1"/>
</dbReference>
<keyword evidence="3 10" id="KW-0028">Amino-acid biosynthesis</keyword>
<evidence type="ECO:0000256" key="10">
    <source>
        <dbReference type="HAMAP-Rule" id="MF_00278"/>
    </source>
</evidence>
<keyword evidence="7 10" id="KW-0456">Lyase</keyword>
<dbReference type="PROSITE" id="PS51273">
    <property type="entry name" value="GATASE_TYPE_1"/>
    <property type="match status" value="1"/>
</dbReference>